<keyword evidence="3" id="KW-0539">Nucleus</keyword>
<dbReference type="Proteomes" id="UP000887226">
    <property type="component" value="Unassembled WGS sequence"/>
</dbReference>
<reference evidence="5" key="1">
    <citation type="journal article" date="2021" name="IMA Fungus">
        <title>Genomic characterization of three marine fungi, including Emericellopsis atlantica sp. nov. with signatures of a generalist lifestyle and marine biomass degradation.</title>
        <authorList>
            <person name="Hagestad O.C."/>
            <person name="Hou L."/>
            <person name="Andersen J.H."/>
            <person name="Hansen E.H."/>
            <person name="Altermark B."/>
            <person name="Li C."/>
            <person name="Kuhnert E."/>
            <person name="Cox R.J."/>
            <person name="Crous P.W."/>
            <person name="Spatafora J.W."/>
            <person name="Lail K."/>
            <person name="Amirebrahimi M."/>
            <person name="Lipzen A."/>
            <person name="Pangilinan J."/>
            <person name="Andreopoulos W."/>
            <person name="Hayes R.D."/>
            <person name="Ng V."/>
            <person name="Grigoriev I.V."/>
            <person name="Jackson S.A."/>
            <person name="Sutton T.D.S."/>
            <person name="Dobson A.D.W."/>
            <person name="Rama T."/>
        </authorList>
    </citation>
    <scope>NUCLEOTIDE SEQUENCE</scope>
    <source>
        <strain evidence="5">TRa3180A</strain>
    </source>
</reference>
<dbReference type="InterPro" id="IPR007231">
    <property type="entry name" value="Nucleoporin_int_Nup93/Nic96"/>
</dbReference>
<keyword evidence="6" id="KW-1185">Reference proteome</keyword>
<evidence type="ECO:0000256" key="4">
    <source>
        <dbReference type="SAM" id="MobiDB-lite"/>
    </source>
</evidence>
<dbReference type="OrthoDB" id="203824at2759"/>
<dbReference type="AlphaFoldDB" id="A0A9P7Z4C7"/>
<dbReference type="PANTHER" id="PTHR11225">
    <property type="entry name" value="NUCLEAR PORE COMPLEX PROTEIN NUP93 NUCLEOPORIN NUP93 DEAD EYE PROTEIN"/>
    <property type="match status" value="1"/>
</dbReference>
<feature type="compositionally biased region" description="Low complexity" evidence="4">
    <location>
        <begin position="192"/>
        <end position="211"/>
    </location>
</feature>
<dbReference type="EMBL" id="MU253864">
    <property type="protein sequence ID" value="KAG9245122.1"/>
    <property type="molecule type" value="Genomic_DNA"/>
</dbReference>
<dbReference type="Pfam" id="PF04097">
    <property type="entry name" value="Nic96"/>
    <property type="match status" value="1"/>
</dbReference>
<evidence type="ECO:0000256" key="2">
    <source>
        <dbReference type="ARBA" id="ARBA00010186"/>
    </source>
</evidence>
<dbReference type="GO" id="GO:0017056">
    <property type="term" value="F:structural constituent of nuclear pore"/>
    <property type="evidence" value="ECO:0007669"/>
    <property type="project" value="InterPro"/>
</dbReference>
<evidence type="ECO:0000313" key="5">
    <source>
        <dbReference type="EMBL" id="KAG9245122.1"/>
    </source>
</evidence>
<accession>A0A9P7Z4C7</accession>
<comment type="caution">
    <text evidence="5">The sequence shown here is derived from an EMBL/GenBank/DDBJ whole genome shotgun (WGS) entry which is preliminary data.</text>
</comment>
<dbReference type="GO" id="GO:0016973">
    <property type="term" value="P:poly(A)+ mRNA export from nucleus"/>
    <property type="evidence" value="ECO:0007669"/>
    <property type="project" value="TreeGrafter"/>
</dbReference>
<evidence type="ECO:0000256" key="3">
    <source>
        <dbReference type="ARBA" id="ARBA00023242"/>
    </source>
</evidence>
<evidence type="ECO:0000313" key="6">
    <source>
        <dbReference type="Proteomes" id="UP000887226"/>
    </source>
</evidence>
<comment type="similarity">
    <text evidence="2">Belongs to the nucleoporin interacting component (NIC) family.</text>
</comment>
<feature type="region of interest" description="Disordered" evidence="4">
    <location>
        <begin position="184"/>
        <end position="211"/>
    </location>
</feature>
<dbReference type="GO" id="GO:0005643">
    <property type="term" value="C:nuclear pore"/>
    <property type="evidence" value="ECO:0007669"/>
    <property type="project" value="InterPro"/>
</dbReference>
<name>A0A9P7Z4C7_9HELO</name>
<evidence type="ECO:0000256" key="1">
    <source>
        <dbReference type="ARBA" id="ARBA00004259"/>
    </source>
</evidence>
<organism evidence="5 6">
    <name type="scientific">Calycina marina</name>
    <dbReference type="NCBI Taxonomy" id="1763456"/>
    <lineage>
        <taxon>Eukaryota</taxon>
        <taxon>Fungi</taxon>
        <taxon>Dikarya</taxon>
        <taxon>Ascomycota</taxon>
        <taxon>Pezizomycotina</taxon>
        <taxon>Leotiomycetes</taxon>
        <taxon>Helotiales</taxon>
        <taxon>Pezizellaceae</taxon>
        <taxon>Calycina</taxon>
    </lineage>
</organism>
<sequence length="1177" mass="126355">MSGFGGMFGSYGGGGASNTATTSAPAASSVFGGTSNSGGASGTTGGGLFADFGGAGITNTGTLFSGGSGATNSPFGGGAFGGGGGAGATKTGAGLGGGAGAANTGLGGMPGGFGGVGGVQKSQLASTAGGGFALGGNTSQADNKNGLGSMLGGFGGGALSTANNNSEQAGGGLFSNANNNNAQAGNGGFGVQSNNAQQQQGSLLGLSGQPSNIPNTSSYFNSILEKNRKRALGDRGDEDIPQLQLGLGDIRQRMKRFAPDRGDGAVDGRAHYLLAGSGVDPGAAIRDLNNFNATTRRTERAQLQPFDAPDTDVEGYLANMQTQTTLNMIADGLARSVKDFDNFLEENVNMEWDAQRQRIYQHFGIKATNQPGAAPLGRAALTAETGAFGRSRRSKTGGLAASRATGNGKPPLGTSTFGKSSLQKSVIGVNGPIGGGFQPVFADIEKRIETIGIAVPDPSDRFHREREAQLAKKVQHLNFARLQKTAFPILHEFASTTSEGGEEHSQAVLNAYKVLIEIVGEDPEVTRLGDARAVKERTYAKDYLSDMPNARKTMDLKRRILRGSTRHLEKIFYETIEDFVAKNPKDAGVGGVPSVLGKVKGFVRLKGARRDLAPDNSILQDVNGDYAWAVVFYLLRSGKMTEARTYVQENMAAFSTIDHSFHQYIVAYEESDDRVLPQNLRTQINNAYTQRLRIAPENSIDPFRMACYKVIGRCDVRNRHFEGLGHSQAVDDFIWLQFAMAREVNPAEELASEVYNLAELQDNVRLIGARYFQKDEQHGMHFYLQILAGLFEDAVAFIYPHSTIDAVHIAIALDFYGLLHVADPSVDDNNLITVSTRGAPQLKFGHMVGYYTRGFRAANPTAAIDYLSLICLNKDVGEPNGNRQVLLCHEALRELVLESREFALLLGDIRADGQRIKGVIEERMRLIGLQDGDEYMRTITIQAAGVADDNGRTTDAVLLYHLAQEYDNVLTVINRSLSEAVCVPIGQEQMRLQPLKPRTALSPQDRVQMNSLSLTAVDDPVQLAQNMMALYRLNGQYKENIKESNWRDCEALLKMSEARVCVSNQQWGQALDLIEELGILPIKARGNASLIRNYATKFASLSPPLASALPNILTWAIGCTSSQLAQTGGVYGGNDGTRQLFVEQLRQDTMDLTTYTSQLRYRFPPSVHEMLARAQSH</sequence>
<comment type="subcellular location">
    <subcellularLocation>
        <location evidence="1">Nucleus envelope</location>
    </subcellularLocation>
</comment>
<proteinExistence type="inferred from homology"/>
<gene>
    <name evidence="5" type="ORF">BJ878DRAFT_439980</name>
</gene>
<protein>
    <submittedName>
        <fullName evidence="5">Nup93/Nic96-domain-containing protein</fullName>
    </submittedName>
</protein>
<dbReference type="GO" id="GO:0006606">
    <property type="term" value="P:protein import into nucleus"/>
    <property type="evidence" value="ECO:0007669"/>
    <property type="project" value="TreeGrafter"/>
</dbReference>
<feature type="region of interest" description="Disordered" evidence="4">
    <location>
        <begin position="388"/>
        <end position="417"/>
    </location>
</feature>
<dbReference type="PANTHER" id="PTHR11225:SF4">
    <property type="entry name" value="NUCLEAR PORE COMPLEX PROTEIN NUP93"/>
    <property type="match status" value="1"/>
</dbReference>